<dbReference type="OrthoDB" id="1918363at2759"/>
<proteinExistence type="predicted"/>
<feature type="region of interest" description="Disordered" evidence="2">
    <location>
        <begin position="1"/>
        <end position="196"/>
    </location>
</feature>
<dbReference type="Proteomes" id="UP000030693">
    <property type="component" value="Unassembled WGS sequence"/>
</dbReference>
<protein>
    <recommendedName>
        <fullName evidence="3">S1 motif domain-containing protein</fullName>
    </recommendedName>
</protein>
<feature type="compositionally biased region" description="Low complexity" evidence="2">
    <location>
        <begin position="82"/>
        <end position="98"/>
    </location>
</feature>
<reference evidence="4" key="1">
    <citation type="submission" date="2013-04" db="EMBL/GenBank/DDBJ databases">
        <title>The Genome Sequence of Fonticula alba ATCC 38817.</title>
        <authorList>
            <consortium name="The Broad Institute Genomics Platform"/>
            <person name="Russ C."/>
            <person name="Cuomo C."/>
            <person name="Burger G."/>
            <person name="Gray M.W."/>
            <person name="Holland P.W.H."/>
            <person name="King N."/>
            <person name="Lang F.B.F."/>
            <person name="Roger A.J."/>
            <person name="Ruiz-Trillo I."/>
            <person name="Brown M."/>
            <person name="Walker B."/>
            <person name="Young S."/>
            <person name="Zeng Q."/>
            <person name="Gargeya S."/>
            <person name="Fitzgerald M."/>
            <person name="Haas B."/>
            <person name="Abouelleil A."/>
            <person name="Allen A.W."/>
            <person name="Alvarado L."/>
            <person name="Arachchi H.M."/>
            <person name="Berlin A.M."/>
            <person name="Chapman S.B."/>
            <person name="Gainer-Dewar J."/>
            <person name="Goldberg J."/>
            <person name="Griggs A."/>
            <person name="Gujja S."/>
            <person name="Hansen M."/>
            <person name="Howarth C."/>
            <person name="Imamovic A."/>
            <person name="Ireland A."/>
            <person name="Larimer J."/>
            <person name="McCowan C."/>
            <person name="Murphy C."/>
            <person name="Pearson M."/>
            <person name="Poon T.W."/>
            <person name="Priest M."/>
            <person name="Roberts A."/>
            <person name="Saif S."/>
            <person name="Shea T."/>
            <person name="Sisk P."/>
            <person name="Sykes S."/>
            <person name="Wortman J."/>
            <person name="Nusbaum C."/>
            <person name="Birren B."/>
        </authorList>
    </citation>
    <scope>NUCLEOTIDE SEQUENCE [LARGE SCALE GENOMIC DNA]</scope>
    <source>
        <strain evidence="4">ATCC 38817</strain>
    </source>
</reference>
<keyword evidence="1" id="KW-0175">Coiled coil</keyword>
<name>A0A058ZDY9_FONAL</name>
<dbReference type="InterPro" id="IPR012340">
    <property type="entry name" value="NA-bd_OB-fold"/>
</dbReference>
<sequence>MTNDAPPPRAAVRRSQPRIRVTTSDDLEDYDLPDAAPVPNPRPVVRHDPPAPADTHRRRSPSPGPGPGQWRARSRSPPPGPRSRSPHAGPRGRSPVGRGPRDRSPHPGLRGRSPPPGFRHRSRSPGFRGGSPPPVHRRRSRSPPGPWHQGPEPHRHRRPSPDGRPDHRHRGRSRSPPAHHRPGAGPPPRRPAPGILPAVGQIIRGTVKSLHPFGAFVHLPAPHSMDGLVHIGQIMSTGARLGHPEEVLDVDSSVIVKVLEITFPEPEDQFHHSSGRRRPPQPKIGLSIKYVDQRTGEDLDPGNMLYNEQALGRSAGPRGGPTDSRRSGGAPPVDLADPFSSVLIRPGSLMPPGATTLDEETERQIQLLEREAQEKEQRSLERARVRAARRQERESRRNEQRALERGEWTDRNLALGAIHSSIDRCLERLERASGILK</sequence>
<dbReference type="GO" id="GO:0043489">
    <property type="term" value="P:RNA stabilization"/>
    <property type="evidence" value="ECO:0007669"/>
    <property type="project" value="TreeGrafter"/>
</dbReference>
<evidence type="ECO:0000259" key="3">
    <source>
        <dbReference type="PROSITE" id="PS50126"/>
    </source>
</evidence>
<dbReference type="GeneID" id="20524924"/>
<dbReference type="Pfam" id="PF00575">
    <property type="entry name" value="S1"/>
    <property type="match status" value="1"/>
</dbReference>
<gene>
    <name evidence="4" type="ORF">H696_00199</name>
</gene>
<dbReference type="Gene3D" id="2.40.50.140">
    <property type="entry name" value="Nucleic acid-binding proteins"/>
    <property type="match status" value="1"/>
</dbReference>
<dbReference type="SUPFAM" id="SSF50249">
    <property type="entry name" value="Nucleic acid-binding proteins"/>
    <property type="match status" value="1"/>
</dbReference>
<dbReference type="RefSeq" id="XP_009492316.1">
    <property type="nucleotide sequence ID" value="XM_009494041.1"/>
</dbReference>
<organism evidence="4">
    <name type="scientific">Fonticula alba</name>
    <name type="common">Slime mold</name>
    <dbReference type="NCBI Taxonomy" id="691883"/>
    <lineage>
        <taxon>Eukaryota</taxon>
        <taxon>Rotosphaerida</taxon>
        <taxon>Fonticulaceae</taxon>
        <taxon>Fonticula</taxon>
    </lineage>
</organism>
<evidence type="ECO:0000256" key="1">
    <source>
        <dbReference type="SAM" id="Coils"/>
    </source>
</evidence>
<dbReference type="EMBL" id="KB932201">
    <property type="protein sequence ID" value="KCV72615.1"/>
    <property type="molecule type" value="Genomic_DNA"/>
</dbReference>
<evidence type="ECO:0000313" key="4">
    <source>
        <dbReference type="EMBL" id="KCV72615.1"/>
    </source>
</evidence>
<dbReference type="PANTHER" id="PTHR15838">
    <property type="entry name" value="NUCLEOLAR PROTEIN OF 40 KDA"/>
    <property type="match status" value="1"/>
</dbReference>
<dbReference type="AlphaFoldDB" id="A0A058ZDY9"/>
<evidence type="ECO:0000313" key="5">
    <source>
        <dbReference type="Proteomes" id="UP000030693"/>
    </source>
</evidence>
<dbReference type="PANTHER" id="PTHR15838:SF1">
    <property type="entry name" value="ZINC FINGER CCHC DOMAIN-CONTAINING PROTEIN 17"/>
    <property type="match status" value="1"/>
</dbReference>
<dbReference type="InterPro" id="IPR003029">
    <property type="entry name" value="S1_domain"/>
</dbReference>
<feature type="domain" description="S1 motif" evidence="3">
    <location>
        <begin position="200"/>
        <end position="289"/>
    </location>
</feature>
<dbReference type="PROSITE" id="PS50126">
    <property type="entry name" value="S1"/>
    <property type="match status" value="1"/>
</dbReference>
<dbReference type="STRING" id="691883.A0A058ZDY9"/>
<accession>A0A058ZDY9</accession>
<feature type="coiled-coil region" evidence="1">
    <location>
        <begin position="358"/>
        <end position="390"/>
    </location>
</feature>
<feature type="region of interest" description="Disordered" evidence="2">
    <location>
        <begin position="310"/>
        <end position="339"/>
    </location>
</feature>
<dbReference type="SMART" id="SM00316">
    <property type="entry name" value="S1"/>
    <property type="match status" value="1"/>
</dbReference>
<dbReference type="GO" id="GO:0003723">
    <property type="term" value="F:RNA binding"/>
    <property type="evidence" value="ECO:0007669"/>
    <property type="project" value="TreeGrafter"/>
</dbReference>
<dbReference type="eggNOG" id="KOG0922">
    <property type="taxonomic scope" value="Eukaryota"/>
</dbReference>
<feature type="compositionally biased region" description="Basic residues" evidence="2">
    <location>
        <begin position="166"/>
        <end position="182"/>
    </location>
</feature>
<evidence type="ECO:0000256" key="2">
    <source>
        <dbReference type="SAM" id="MobiDB-lite"/>
    </source>
</evidence>
<keyword evidence="5" id="KW-1185">Reference proteome</keyword>